<dbReference type="AlphaFoldDB" id="A0A2L2XEE9"/>
<protein>
    <submittedName>
        <fullName evidence="1">Uncharacterized protein</fullName>
    </submittedName>
</protein>
<gene>
    <name evidence="1" type="ORF">DCCM_3620</name>
</gene>
<dbReference type="Proteomes" id="UP000239549">
    <property type="component" value="Unassembled WGS sequence"/>
</dbReference>
<dbReference type="EMBL" id="BFAV01000141">
    <property type="protein sequence ID" value="GBF34502.1"/>
    <property type="molecule type" value="Genomic_DNA"/>
</dbReference>
<name>A0A2L2XEE9_9FIRM</name>
<proteinExistence type="predicted"/>
<accession>A0A2L2XEE9</accession>
<comment type="caution">
    <text evidence="1">The sequence shown here is derived from an EMBL/GenBank/DDBJ whole genome shotgun (WGS) entry which is preliminary data.</text>
</comment>
<sequence>MSFQNSEIKTKNTTKIDFRLFSVITPDIDYYSRYTVYCTVICKKNN</sequence>
<organism evidence="1 2">
    <name type="scientific">Desulfocucumis palustris</name>
    <dbReference type="NCBI Taxonomy" id="1898651"/>
    <lineage>
        <taxon>Bacteria</taxon>
        <taxon>Bacillati</taxon>
        <taxon>Bacillota</taxon>
        <taxon>Clostridia</taxon>
        <taxon>Eubacteriales</taxon>
        <taxon>Desulfocucumaceae</taxon>
        <taxon>Desulfocucumis</taxon>
    </lineage>
</organism>
<evidence type="ECO:0000313" key="2">
    <source>
        <dbReference type="Proteomes" id="UP000239549"/>
    </source>
</evidence>
<keyword evidence="2" id="KW-1185">Reference proteome</keyword>
<evidence type="ECO:0000313" key="1">
    <source>
        <dbReference type="EMBL" id="GBF34502.1"/>
    </source>
</evidence>
<reference evidence="2" key="1">
    <citation type="submission" date="2018-02" db="EMBL/GenBank/DDBJ databases">
        <title>Genome sequence of Desulfocucumis palustris strain NAW-5.</title>
        <authorList>
            <person name="Watanabe M."/>
            <person name="Kojima H."/>
            <person name="Fukui M."/>
        </authorList>
    </citation>
    <scope>NUCLEOTIDE SEQUENCE [LARGE SCALE GENOMIC DNA]</scope>
    <source>
        <strain evidence="2">NAW-5</strain>
    </source>
</reference>